<dbReference type="AlphaFoldDB" id="A0A4U3MH70"/>
<comment type="caution">
    <text evidence="1">The sequence shown here is derived from an EMBL/GenBank/DDBJ whole genome shotgun (WGS) entry which is preliminary data.</text>
</comment>
<name>A0A4U3MH70_9ACTN</name>
<dbReference type="OrthoDB" id="4560889at2"/>
<reference evidence="1 2" key="1">
    <citation type="submission" date="2019-04" db="EMBL/GenBank/DDBJ databases">
        <title>Herbidospora sp. NEAU-GS14.nov., a novel actinomycete isolated from soil.</title>
        <authorList>
            <person name="Han L."/>
        </authorList>
    </citation>
    <scope>NUCLEOTIDE SEQUENCE [LARGE SCALE GENOMIC DNA]</scope>
    <source>
        <strain evidence="1 2">NEAU-GS14</strain>
    </source>
</reference>
<evidence type="ECO:0008006" key="3">
    <source>
        <dbReference type="Google" id="ProtNLM"/>
    </source>
</evidence>
<dbReference type="EMBL" id="SZQA01000010">
    <property type="protein sequence ID" value="TKK88581.1"/>
    <property type="molecule type" value="Genomic_DNA"/>
</dbReference>
<evidence type="ECO:0000313" key="1">
    <source>
        <dbReference type="EMBL" id="TKK88581.1"/>
    </source>
</evidence>
<gene>
    <name evidence="1" type="ORF">FDA94_12965</name>
</gene>
<sequence>MASRFGRLPDGWTLARVAQVAMAEDAALMPLHTPVLLDGTPVQPSLIIQVGGLCVVREDGYLVGGMDDSGVISCWASYGDDLADVLRGL</sequence>
<protein>
    <recommendedName>
        <fullName evidence="3">SUKH-3 domain containing protein</fullName>
    </recommendedName>
</protein>
<accession>A0A4U3MH70</accession>
<dbReference type="RefSeq" id="WP_137247314.1">
    <property type="nucleotide sequence ID" value="NZ_SZQA01000010.1"/>
</dbReference>
<proteinExistence type="predicted"/>
<evidence type="ECO:0000313" key="2">
    <source>
        <dbReference type="Proteomes" id="UP000308705"/>
    </source>
</evidence>
<dbReference type="Proteomes" id="UP000308705">
    <property type="component" value="Unassembled WGS sequence"/>
</dbReference>
<keyword evidence="2" id="KW-1185">Reference proteome</keyword>
<organism evidence="1 2">
    <name type="scientific">Herbidospora galbida</name>
    <dbReference type="NCBI Taxonomy" id="2575442"/>
    <lineage>
        <taxon>Bacteria</taxon>
        <taxon>Bacillati</taxon>
        <taxon>Actinomycetota</taxon>
        <taxon>Actinomycetes</taxon>
        <taxon>Streptosporangiales</taxon>
        <taxon>Streptosporangiaceae</taxon>
        <taxon>Herbidospora</taxon>
    </lineage>
</organism>